<dbReference type="OrthoDB" id="7363304at2"/>
<feature type="compositionally biased region" description="Pro residues" evidence="1">
    <location>
        <begin position="148"/>
        <end position="163"/>
    </location>
</feature>
<evidence type="ECO:0000256" key="1">
    <source>
        <dbReference type="SAM" id="MobiDB-lite"/>
    </source>
</evidence>
<keyword evidence="4" id="KW-1185">Reference proteome</keyword>
<name>A0A7X2D3Z8_9PROT</name>
<feature type="signal peptide" evidence="2">
    <location>
        <begin position="1"/>
        <end position="20"/>
    </location>
</feature>
<evidence type="ECO:0000313" key="4">
    <source>
        <dbReference type="Proteomes" id="UP000434582"/>
    </source>
</evidence>
<feature type="region of interest" description="Disordered" evidence="1">
    <location>
        <begin position="144"/>
        <end position="163"/>
    </location>
</feature>
<feature type="chain" id="PRO_5030535009" evidence="2">
    <location>
        <begin position="21"/>
        <end position="267"/>
    </location>
</feature>
<dbReference type="Proteomes" id="UP000434582">
    <property type="component" value="Unassembled WGS sequence"/>
</dbReference>
<sequence length="267" mass="26898">MVRLALAATLAGGLALPAAAQTAMPEDATPETTADAPDAAPGAGGAEGADEGETPADAPPIVISEVEAQACAARLEPMAASFPEPMESIYLRRLAHGAYQVWAPRDLGPNAPLRPWCNTTLTAIAGVPYLSVETRAMMMDLVASAGDGPPPPPDAEAPVEAPPPPVVVEGEDDAEAPKGLPAAFQRMPPRGGRSAAVLGLPLPLMPGLYQASGGEVAACTEAGGQPSVRVDRLSGAILDSVCLLPDGALTPLPTVAAEVATMPGLSR</sequence>
<accession>A0A7X2D3Z8</accession>
<evidence type="ECO:0000256" key="2">
    <source>
        <dbReference type="SAM" id="SignalP"/>
    </source>
</evidence>
<proteinExistence type="predicted"/>
<feature type="region of interest" description="Disordered" evidence="1">
    <location>
        <begin position="21"/>
        <end position="57"/>
    </location>
</feature>
<feature type="compositionally biased region" description="Low complexity" evidence="1">
    <location>
        <begin position="21"/>
        <end position="41"/>
    </location>
</feature>
<dbReference type="RefSeq" id="WP_153342311.1">
    <property type="nucleotide sequence ID" value="NZ_WIVE01000013.1"/>
</dbReference>
<dbReference type="AlphaFoldDB" id="A0A7X2D3Z8"/>
<protein>
    <submittedName>
        <fullName evidence="3">Uncharacterized protein</fullName>
    </submittedName>
</protein>
<keyword evidence="2" id="KW-0732">Signal</keyword>
<organism evidence="3 4">
    <name type="scientific">Roseospira navarrensis</name>
    <dbReference type="NCBI Taxonomy" id="140058"/>
    <lineage>
        <taxon>Bacteria</taxon>
        <taxon>Pseudomonadati</taxon>
        <taxon>Pseudomonadota</taxon>
        <taxon>Alphaproteobacteria</taxon>
        <taxon>Rhodospirillales</taxon>
        <taxon>Rhodospirillaceae</taxon>
        <taxon>Roseospira</taxon>
    </lineage>
</organism>
<evidence type="ECO:0000313" key="3">
    <source>
        <dbReference type="EMBL" id="MQX36127.1"/>
    </source>
</evidence>
<dbReference type="EMBL" id="WIVE01000013">
    <property type="protein sequence ID" value="MQX36127.1"/>
    <property type="molecule type" value="Genomic_DNA"/>
</dbReference>
<gene>
    <name evidence="3" type="ORF">GHC57_06310</name>
</gene>
<reference evidence="3 4" key="1">
    <citation type="submission" date="2019-10" db="EMBL/GenBank/DDBJ databases">
        <title>Draft whole-genome sequence of the purple nonsulfur photosynthetic bacterium Roseospira navarrensis DSM 15114.</title>
        <authorList>
            <person name="Kyndt J.A."/>
            <person name="Meyer T.E."/>
        </authorList>
    </citation>
    <scope>NUCLEOTIDE SEQUENCE [LARGE SCALE GENOMIC DNA]</scope>
    <source>
        <strain evidence="3 4">DSM 15114</strain>
    </source>
</reference>
<comment type="caution">
    <text evidence="3">The sequence shown here is derived from an EMBL/GenBank/DDBJ whole genome shotgun (WGS) entry which is preliminary data.</text>
</comment>